<protein>
    <submittedName>
        <fullName evidence="6">CRP/FNR family transcriptional regulator, anaerobic regulatory protein</fullName>
    </submittedName>
</protein>
<organism evidence="6 7">
    <name type="scientific">Tepidimicrobium xylanilyticum</name>
    <dbReference type="NCBI Taxonomy" id="1123352"/>
    <lineage>
        <taxon>Bacteria</taxon>
        <taxon>Bacillati</taxon>
        <taxon>Bacillota</taxon>
        <taxon>Tissierellia</taxon>
        <taxon>Tissierellales</taxon>
        <taxon>Tepidimicrobiaceae</taxon>
        <taxon>Tepidimicrobium</taxon>
    </lineage>
</organism>
<evidence type="ECO:0000256" key="2">
    <source>
        <dbReference type="ARBA" id="ARBA00023125"/>
    </source>
</evidence>
<keyword evidence="3" id="KW-0804">Transcription</keyword>
<dbReference type="InterPro" id="IPR000595">
    <property type="entry name" value="cNMP-bd_dom"/>
</dbReference>
<dbReference type="InterPro" id="IPR036390">
    <property type="entry name" value="WH_DNA-bd_sf"/>
</dbReference>
<dbReference type="PANTHER" id="PTHR24567:SF28">
    <property type="entry name" value="LISTERIOLYSIN REGULATORY PROTEIN"/>
    <property type="match status" value="1"/>
</dbReference>
<dbReference type="InterPro" id="IPR050397">
    <property type="entry name" value="Env_Response_Regulators"/>
</dbReference>
<dbReference type="SMART" id="SM00419">
    <property type="entry name" value="HTH_CRP"/>
    <property type="match status" value="1"/>
</dbReference>
<dbReference type="GO" id="GO:0003700">
    <property type="term" value="F:DNA-binding transcription factor activity"/>
    <property type="evidence" value="ECO:0007669"/>
    <property type="project" value="TreeGrafter"/>
</dbReference>
<dbReference type="PROSITE" id="PS50042">
    <property type="entry name" value="CNMP_BINDING_3"/>
    <property type="match status" value="1"/>
</dbReference>
<dbReference type="InterPro" id="IPR036388">
    <property type="entry name" value="WH-like_DNA-bd_sf"/>
</dbReference>
<dbReference type="GO" id="GO:0005829">
    <property type="term" value="C:cytosol"/>
    <property type="evidence" value="ECO:0007669"/>
    <property type="project" value="TreeGrafter"/>
</dbReference>
<dbReference type="SUPFAM" id="SSF46785">
    <property type="entry name" value="Winged helix' DNA-binding domain"/>
    <property type="match status" value="1"/>
</dbReference>
<gene>
    <name evidence="6" type="ORF">SAMN05660923_01360</name>
</gene>
<dbReference type="Pfam" id="PF00027">
    <property type="entry name" value="cNMP_binding"/>
    <property type="match status" value="1"/>
</dbReference>
<dbReference type="Gene3D" id="1.10.10.10">
    <property type="entry name" value="Winged helix-like DNA-binding domain superfamily/Winged helix DNA-binding domain"/>
    <property type="match status" value="1"/>
</dbReference>
<dbReference type="PANTHER" id="PTHR24567">
    <property type="entry name" value="CRP FAMILY TRANSCRIPTIONAL REGULATORY PROTEIN"/>
    <property type="match status" value="1"/>
</dbReference>
<sequence length="211" mass="23851">MVPIFSTLTYDEMMEVAKITVPRSYKKGEMIYMAGDKGEKLFVIHKGQVKISRLSPAGKEQVIRILGPGEFMGELSLFVCKPQTDNAETLEDTSICVIDGEKLKGIMAKYPTIAFKVLEELSHRLDKAEKLIEYLGSHDVETRIVETLLELADDKGEVVLNMSKKDLASHMGMSQETLSRKLSYFQDMGWIKQIGHRRIIIVDEIGLRTLI</sequence>
<dbReference type="InterPro" id="IPR018490">
    <property type="entry name" value="cNMP-bd_dom_sf"/>
</dbReference>
<dbReference type="SMART" id="SM00100">
    <property type="entry name" value="cNMP"/>
    <property type="match status" value="1"/>
</dbReference>
<feature type="domain" description="Cyclic nucleotide-binding" evidence="4">
    <location>
        <begin position="4"/>
        <end position="124"/>
    </location>
</feature>
<evidence type="ECO:0000313" key="7">
    <source>
        <dbReference type="Proteomes" id="UP000198828"/>
    </source>
</evidence>
<dbReference type="Proteomes" id="UP000198828">
    <property type="component" value="Unassembled WGS sequence"/>
</dbReference>
<evidence type="ECO:0000256" key="3">
    <source>
        <dbReference type="ARBA" id="ARBA00023163"/>
    </source>
</evidence>
<keyword evidence="2" id="KW-0238">DNA-binding</keyword>
<dbReference type="PRINTS" id="PR00034">
    <property type="entry name" value="HTHCRP"/>
</dbReference>
<dbReference type="Gene3D" id="2.60.120.10">
    <property type="entry name" value="Jelly Rolls"/>
    <property type="match status" value="1"/>
</dbReference>
<evidence type="ECO:0000256" key="1">
    <source>
        <dbReference type="ARBA" id="ARBA00023015"/>
    </source>
</evidence>
<dbReference type="GO" id="GO:0003677">
    <property type="term" value="F:DNA binding"/>
    <property type="evidence" value="ECO:0007669"/>
    <property type="project" value="UniProtKB-KW"/>
</dbReference>
<dbReference type="InterPro" id="IPR012318">
    <property type="entry name" value="HTH_CRP"/>
</dbReference>
<feature type="domain" description="HTH crp-type" evidence="5">
    <location>
        <begin position="138"/>
        <end position="205"/>
    </location>
</feature>
<evidence type="ECO:0000313" key="6">
    <source>
        <dbReference type="EMBL" id="SDW88579.1"/>
    </source>
</evidence>
<evidence type="ECO:0000259" key="4">
    <source>
        <dbReference type="PROSITE" id="PS50042"/>
    </source>
</evidence>
<dbReference type="PROSITE" id="PS51063">
    <property type="entry name" value="HTH_CRP_2"/>
    <property type="match status" value="1"/>
</dbReference>
<keyword evidence="7" id="KW-1185">Reference proteome</keyword>
<proteinExistence type="predicted"/>
<dbReference type="Pfam" id="PF13545">
    <property type="entry name" value="HTH_Crp_2"/>
    <property type="match status" value="1"/>
</dbReference>
<reference evidence="6 7" key="1">
    <citation type="submission" date="2016-10" db="EMBL/GenBank/DDBJ databases">
        <authorList>
            <person name="de Groot N.N."/>
        </authorList>
    </citation>
    <scope>NUCLEOTIDE SEQUENCE [LARGE SCALE GENOMIC DNA]</scope>
    <source>
        <strain evidence="6 7">DSM 23310</strain>
    </source>
</reference>
<name>A0A1H2X8I8_9FIRM</name>
<dbReference type="EMBL" id="FNNG01000005">
    <property type="protein sequence ID" value="SDW88579.1"/>
    <property type="molecule type" value="Genomic_DNA"/>
</dbReference>
<dbReference type="InterPro" id="IPR014710">
    <property type="entry name" value="RmlC-like_jellyroll"/>
</dbReference>
<dbReference type="SUPFAM" id="SSF51206">
    <property type="entry name" value="cAMP-binding domain-like"/>
    <property type="match status" value="1"/>
</dbReference>
<dbReference type="CDD" id="cd00038">
    <property type="entry name" value="CAP_ED"/>
    <property type="match status" value="1"/>
</dbReference>
<keyword evidence="1" id="KW-0805">Transcription regulation</keyword>
<dbReference type="AlphaFoldDB" id="A0A1H2X8I8"/>
<evidence type="ECO:0000259" key="5">
    <source>
        <dbReference type="PROSITE" id="PS51063"/>
    </source>
</evidence>
<accession>A0A1H2X8I8</accession>